<name>A0AAW9JVZ7_CARML</name>
<evidence type="ECO:0000313" key="2">
    <source>
        <dbReference type="Proteomes" id="UP001290462"/>
    </source>
</evidence>
<gene>
    <name evidence="1" type="ORF">RAK27_18760</name>
</gene>
<organism evidence="1 2">
    <name type="scientific">Carnobacterium maltaromaticum</name>
    <name type="common">Carnobacterium piscicola</name>
    <dbReference type="NCBI Taxonomy" id="2751"/>
    <lineage>
        <taxon>Bacteria</taxon>
        <taxon>Bacillati</taxon>
        <taxon>Bacillota</taxon>
        <taxon>Bacilli</taxon>
        <taxon>Lactobacillales</taxon>
        <taxon>Carnobacteriaceae</taxon>
        <taxon>Carnobacterium</taxon>
    </lineage>
</organism>
<dbReference type="AlphaFoldDB" id="A0AAW9JVZ7"/>
<sequence>MFDTNGLRKRGNHIYGMGLLVIQNPDTQLFLTRLDEDTLGWGSESDAYEWDDGKEWVDGKGLFTTYEILSIDMKLTDYARKAIVPND</sequence>
<dbReference type="EMBL" id="JAVBVO010000024">
    <property type="protein sequence ID" value="MDZ5760687.1"/>
    <property type="molecule type" value="Genomic_DNA"/>
</dbReference>
<accession>A0AAW9JVZ7</accession>
<dbReference type="RefSeq" id="WP_035067139.1">
    <property type="nucleotide sequence ID" value="NZ_JAVBVO010000024.1"/>
</dbReference>
<reference evidence="1" key="1">
    <citation type="submission" date="2023-08" db="EMBL/GenBank/DDBJ databases">
        <title>Genomic characterization of piscicolin 126 produced by Carnobacterium maltaromaticum CM22 strain isolated from salmon (Salmo salar).</title>
        <authorList>
            <person name="Gonzalez-Gragera E."/>
            <person name="Garcia-Lopez J.D."/>
            <person name="Teso-Perez C."/>
            <person name="Gimenez-Hernandez I."/>
            <person name="Peralta-Sanchez J.M."/>
            <person name="Valdivia E."/>
            <person name="Montalban-Lopez M."/>
            <person name="Martin-Platero A.M."/>
            <person name="Banos A."/>
            <person name="Martinez-Bueno M."/>
        </authorList>
    </citation>
    <scope>NUCLEOTIDE SEQUENCE</scope>
    <source>
        <strain evidence="1">CM22</strain>
    </source>
</reference>
<comment type="caution">
    <text evidence="1">The sequence shown here is derived from an EMBL/GenBank/DDBJ whole genome shotgun (WGS) entry which is preliminary data.</text>
</comment>
<proteinExistence type="predicted"/>
<dbReference type="Proteomes" id="UP001290462">
    <property type="component" value="Unassembled WGS sequence"/>
</dbReference>
<evidence type="ECO:0000313" key="1">
    <source>
        <dbReference type="EMBL" id="MDZ5760687.1"/>
    </source>
</evidence>
<protein>
    <submittedName>
        <fullName evidence="1">Uncharacterized protein</fullName>
    </submittedName>
</protein>